<dbReference type="GO" id="GO:0005737">
    <property type="term" value="C:cytoplasm"/>
    <property type="evidence" value="ECO:0007669"/>
    <property type="project" value="UniProtKB-SubCell"/>
</dbReference>
<comment type="caution">
    <text evidence="11">The sequence shown here is derived from an EMBL/GenBank/DDBJ whole genome shotgun (WGS) entry which is preliminary data.</text>
</comment>
<protein>
    <recommendedName>
        <fullName evidence="9">Acetylglutamate kinase</fullName>
        <ecNumber evidence="9">2.7.2.8</ecNumber>
    </recommendedName>
    <alternativeName>
        <fullName evidence="9">N-acetyl-L-glutamate 5-phosphotransferase</fullName>
    </alternativeName>
    <alternativeName>
        <fullName evidence="9">NAG kinase</fullName>
        <shortName evidence="9">NAGK</shortName>
    </alternativeName>
</protein>
<dbReference type="Pfam" id="PF00696">
    <property type="entry name" value="AA_kinase"/>
    <property type="match status" value="1"/>
</dbReference>
<evidence type="ECO:0000259" key="10">
    <source>
        <dbReference type="Pfam" id="PF00696"/>
    </source>
</evidence>
<sequence>MMAETIVIKVGGHASDQLPEQFYSQLGKWQTQGKHILIIHGGGPQINQWSNQMGLAVHKQNGIRVTDQQTLALTQAVLLGVVQPAICQQISRHHLSVVGLNTSDNQLLSGEYLDQAQYGRVGKITSVNDLWLNDVLDKEIGVLAPLAQTTDGQLLNVNADTAAAAIAAKMGANKLVLLTDVPGVLNAGKVVPLLDQNAADKLFQQQQIKAGMMPKIKAAFHALHSGVHQVLITNDLSNSGTVLHKSSANSIIG</sequence>
<dbReference type="EMBL" id="AZGF01000013">
    <property type="protein sequence ID" value="KRM11859.1"/>
    <property type="molecule type" value="Genomic_DNA"/>
</dbReference>
<dbReference type="PANTHER" id="PTHR23342:SF0">
    <property type="entry name" value="N-ACETYLGLUTAMATE SYNTHASE, MITOCHONDRIAL"/>
    <property type="match status" value="1"/>
</dbReference>
<evidence type="ECO:0000256" key="6">
    <source>
        <dbReference type="ARBA" id="ARBA00022777"/>
    </source>
</evidence>
<dbReference type="EC" id="2.7.2.8" evidence="9"/>
<dbReference type="PATRIC" id="fig|1423807.3.peg.404"/>
<feature type="binding site" evidence="9">
    <location>
        <position position="64"/>
    </location>
    <ligand>
        <name>substrate</name>
    </ligand>
</feature>
<dbReference type="Proteomes" id="UP000051820">
    <property type="component" value="Unassembled WGS sequence"/>
</dbReference>
<feature type="site" description="Transition state stabilizer" evidence="9">
    <location>
        <position position="9"/>
    </location>
</feature>
<dbReference type="GO" id="GO:0003991">
    <property type="term" value="F:acetylglutamate kinase activity"/>
    <property type="evidence" value="ECO:0007669"/>
    <property type="project" value="UniProtKB-UniRule"/>
</dbReference>
<feature type="binding site" evidence="9">
    <location>
        <position position="156"/>
    </location>
    <ligand>
        <name>substrate</name>
    </ligand>
</feature>
<dbReference type="STRING" id="1423807.FD16_GL000398"/>
<reference evidence="11 12" key="1">
    <citation type="journal article" date="2015" name="Genome Announc.">
        <title>Expanding the biotechnology potential of lactobacilli through comparative genomics of 213 strains and associated genera.</title>
        <authorList>
            <person name="Sun Z."/>
            <person name="Harris H.M."/>
            <person name="McCann A."/>
            <person name="Guo C."/>
            <person name="Argimon S."/>
            <person name="Zhang W."/>
            <person name="Yang X."/>
            <person name="Jeffery I.B."/>
            <person name="Cooney J.C."/>
            <person name="Kagawa T.F."/>
            <person name="Liu W."/>
            <person name="Song Y."/>
            <person name="Salvetti E."/>
            <person name="Wrobel A."/>
            <person name="Rasinkangas P."/>
            <person name="Parkhill J."/>
            <person name="Rea M.C."/>
            <person name="O'Sullivan O."/>
            <person name="Ritari J."/>
            <person name="Douillard F.P."/>
            <person name="Paul Ross R."/>
            <person name="Yang R."/>
            <person name="Briner A.E."/>
            <person name="Felis G.E."/>
            <person name="de Vos W.M."/>
            <person name="Barrangou R."/>
            <person name="Klaenhammer T.R."/>
            <person name="Caufield P.W."/>
            <person name="Cui Y."/>
            <person name="Zhang H."/>
            <person name="O'Toole P.W."/>
        </authorList>
    </citation>
    <scope>NUCLEOTIDE SEQUENCE [LARGE SCALE GENOMIC DNA]</scope>
    <source>
        <strain evidence="11 12">DSM 5007</strain>
    </source>
</reference>
<keyword evidence="6 9" id="KW-0418">Kinase</keyword>
<dbReference type="InterPro" id="IPR001048">
    <property type="entry name" value="Asp/Glu/Uridylate_kinase"/>
</dbReference>
<evidence type="ECO:0000256" key="3">
    <source>
        <dbReference type="ARBA" id="ARBA00022605"/>
    </source>
</evidence>
<dbReference type="InterPro" id="IPR037528">
    <property type="entry name" value="ArgB"/>
</dbReference>
<feature type="binding site" evidence="9">
    <location>
        <begin position="42"/>
        <end position="43"/>
    </location>
    <ligand>
        <name>substrate</name>
    </ligand>
</feature>
<keyword evidence="3 9" id="KW-0028">Amino-acid biosynthesis</keyword>
<keyword evidence="12" id="KW-1185">Reference proteome</keyword>
<keyword evidence="9" id="KW-0963">Cytoplasm</keyword>
<evidence type="ECO:0000256" key="4">
    <source>
        <dbReference type="ARBA" id="ARBA00022679"/>
    </source>
</evidence>
<keyword evidence="5 9" id="KW-0547">Nucleotide-binding</keyword>
<feature type="site" description="Transition state stabilizer" evidence="9">
    <location>
        <position position="215"/>
    </location>
</feature>
<proteinExistence type="inferred from homology"/>
<evidence type="ECO:0000256" key="1">
    <source>
        <dbReference type="ARBA" id="ARBA00004828"/>
    </source>
</evidence>
<keyword evidence="4 9" id="KW-0808">Transferase</keyword>
<dbReference type="InterPro" id="IPR004662">
    <property type="entry name" value="AcgluKinase_fam"/>
</dbReference>
<dbReference type="NCBIfam" id="TIGR00761">
    <property type="entry name" value="argB"/>
    <property type="match status" value="1"/>
</dbReference>
<dbReference type="PIRSF" id="PIRSF000728">
    <property type="entry name" value="NAGK"/>
    <property type="match status" value="1"/>
</dbReference>
<keyword evidence="7 9" id="KW-0067">ATP-binding</keyword>
<evidence type="ECO:0000256" key="9">
    <source>
        <dbReference type="HAMAP-Rule" id="MF_00082"/>
    </source>
</evidence>
<dbReference type="AlphaFoldDB" id="A0A0R1W9S3"/>
<evidence type="ECO:0000313" key="11">
    <source>
        <dbReference type="EMBL" id="KRM11859.1"/>
    </source>
</evidence>
<dbReference type="InterPro" id="IPR036393">
    <property type="entry name" value="AceGlu_kinase-like_sf"/>
</dbReference>
<comment type="similarity">
    <text evidence="9">Belongs to the acetylglutamate kinase family. ArgB subfamily.</text>
</comment>
<dbReference type="Gene3D" id="3.40.1160.10">
    <property type="entry name" value="Acetylglutamate kinase-like"/>
    <property type="match status" value="1"/>
</dbReference>
<name>A0A0R1W9S3_9LACO</name>
<accession>A0A0R1W9S3</accession>
<dbReference type="CDD" id="cd04238">
    <property type="entry name" value="AAK_NAGK-like"/>
    <property type="match status" value="1"/>
</dbReference>
<evidence type="ECO:0000256" key="8">
    <source>
        <dbReference type="ARBA" id="ARBA00048141"/>
    </source>
</evidence>
<feature type="domain" description="Aspartate/glutamate/uridylate kinase" evidence="10">
    <location>
        <begin position="5"/>
        <end position="234"/>
    </location>
</feature>
<evidence type="ECO:0000313" key="12">
    <source>
        <dbReference type="Proteomes" id="UP000051820"/>
    </source>
</evidence>
<dbReference type="eggNOG" id="COG0548">
    <property type="taxonomic scope" value="Bacteria"/>
</dbReference>
<dbReference type="GO" id="GO:0042450">
    <property type="term" value="P:L-arginine biosynthetic process via ornithine"/>
    <property type="evidence" value="ECO:0007669"/>
    <property type="project" value="UniProtKB-UniRule"/>
</dbReference>
<evidence type="ECO:0000256" key="7">
    <source>
        <dbReference type="ARBA" id="ARBA00022840"/>
    </source>
</evidence>
<comment type="catalytic activity">
    <reaction evidence="8 9">
        <text>N-acetyl-L-glutamate + ATP = N-acetyl-L-glutamyl 5-phosphate + ADP</text>
        <dbReference type="Rhea" id="RHEA:14629"/>
        <dbReference type="ChEBI" id="CHEBI:30616"/>
        <dbReference type="ChEBI" id="CHEBI:44337"/>
        <dbReference type="ChEBI" id="CHEBI:57936"/>
        <dbReference type="ChEBI" id="CHEBI:456216"/>
        <dbReference type="EC" id="2.7.2.8"/>
    </reaction>
</comment>
<evidence type="ECO:0000256" key="5">
    <source>
        <dbReference type="ARBA" id="ARBA00022741"/>
    </source>
</evidence>
<dbReference type="PANTHER" id="PTHR23342">
    <property type="entry name" value="N-ACETYLGLUTAMATE SYNTHASE"/>
    <property type="match status" value="1"/>
</dbReference>
<comment type="pathway">
    <text evidence="1 9">Amino-acid biosynthesis; L-arginine biosynthesis; N(2)-acetyl-L-ornithine from L-glutamate: step 2/4.</text>
</comment>
<keyword evidence="2 9" id="KW-0055">Arginine biosynthesis</keyword>
<dbReference type="HAMAP" id="MF_00082">
    <property type="entry name" value="ArgB"/>
    <property type="match status" value="1"/>
</dbReference>
<gene>
    <name evidence="9" type="primary">argB</name>
    <name evidence="11" type="ORF">FD16_GL000398</name>
</gene>
<evidence type="ECO:0000256" key="2">
    <source>
        <dbReference type="ARBA" id="ARBA00022571"/>
    </source>
</evidence>
<dbReference type="SUPFAM" id="SSF53633">
    <property type="entry name" value="Carbamate kinase-like"/>
    <property type="match status" value="1"/>
</dbReference>
<organism evidence="11 12">
    <name type="scientific">Paucilactobacillus suebicus DSM 5007 = KCTC 3549</name>
    <dbReference type="NCBI Taxonomy" id="1423807"/>
    <lineage>
        <taxon>Bacteria</taxon>
        <taxon>Bacillati</taxon>
        <taxon>Bacillota</taxon>
        <taxon>Bacilli</taxon>
        <taxon>Lactobacillales</taxon>
        <taxon>Lactobacillaceae</taxon>
        <taxon>Paucilactobacillus</taxon>
    </lineage>
</organism>
<dbReference type="UniPathway" id="UPA00068">
    <property type="reaction ID" value="UER00107"/>
</dbReference>
<dbReference type="GO" id="GO:0005524">
    <property type="term" value="F:ATP binding"/>
    <property type="evidence" value="ECO:0007669"/>
    <property type="project" value="UniProtKB-UniRule"/>
</dbReference>
<comment type="subcellular location">
    <subcellularLocation>
        <location evidence="9">Cytoplasm</location>
    </subcellularLocation>
</comment>
<comment type="function">
    <text evidence="9">Catalyzes the ATP-dependent phosphorylation of N-acetyl-L-glutamate.</text>
</comment>